<protein>
    <submittedName>
        <fullName evidence="1">Uncharacterized protein</fullName>
    </submittedName>
</protein>
<dbReference type="EnsemblPlants" id="QL05p029385:mrna">
    <property type="protein sequence ID" value="QL05p029385:mrna:CDS:1"/>
    <property type="gene ID" value="QL05p029385"/>
</dbReference>
<dbReference type="InParanoid" id="A0A7N2LM66"/>
<dbReference type="EMBL" id="LRBV02000005">
    <property type="status" value="NOT_ANNOTATED_CDS"/>
    <property type="molecule type" value="Genomic_DNA"/>
</dbReference>
<keyword evidence="2" id="KW-1185">Reference proteome</keyword>
<name>A0A7N2LM66_QUELO</name>
<reference evidence="1" key="2">
    <citation type="submission" date="2021-01" db="UniProtKB">
        <authorList>
            <consortium name="EnsemblPlants"/>
        </authorList>
    </citation>
    <scope>IDENTIFICATION</scope>
</reference>
<evidence type="ECO:0000313" key="1">
    <source>
        <dbReference type="EnsemblPlants" id="QL05p029385:mrna:CDS:1"/>
    </source>
</evidence>
<organism evidence="1 2">
    <name type="scientific">Quercus lobata</name>
    <name type="common">Valley oak</name>
    <dbReference type="NCBI Taxonomy" id="97700"/>
    <lineage>
        <taxon>Eukaryota</taxon>
        <taxon>Viridiplantae</taxon>
        <taxon>Streptophyta</taxon>
        <taxon>Embryophyta</taxon>
        <taxon>Tracheophyta</taxon>
        <taxon>Spermatophyta</taxon>
        <taxon>Magnoliopsida</taxon>
        <taxon>eudicotyledons</taxon>
        <taxon>Gunneridae</taxon>
        <taxon>Pentapetalae</taxon>
        <taxon>rosids</taxon>
        <taxon>fabids</taxon>
        <taxon>Fagales</taxon>
        <taxon>Fagaceae</taxon>
        <taxon>Quercus</taxon>
    </lineage>
</organism>
<dbReference type="Gramene" id="QL05p029385:mrna">
    <property type="protein sequence ID" value="QL05p029385:mrna:CDS:1"/>
    <property type="gene ID" value="QL05p029385"/>
</dbReference>
<dbReference type="AlphaFoldDB" id="A0A7N2LM66"/>
<evidence type="ECO:0000313" key="2">
    <source>
        <dbReference type="Proteomes" id="UP000594261"/>
    </source>
</evidence>
<dbReference type="OMA" id="WCNIYAS"/>
<dbReference type="Proteomes" id="UP000594261">
    <property type="component" value="Chromosome 5"/>
</dbReference>
<proteinExistence type="predicted"/>
<reference evidence="1 2" key="1">
    <citation type="journal article" date="2016" name="G3 (Bethesda)">
        <title>First Draft Assembly and Annotation of the Genome of a California Endemic Oak Quercus lobata Nee (Fagaceae).</title>
        <authorList>
            <person name="Sork V.L."/>
            <person name="Fitz-Gibbon S.T."/>
            <person name="Puiu D."/>
            <person name="Crepeau M."/>
            <person name="Gugger P.F."/>
            <person name="Sherman R."/>
            <person name="Stevens K."/>
            <person name="Langley C.H."/>
            <person name="Pellegrini M."/>
            <person name="Salzberg S.L."/>
        </authorList>
    </citation>
    <scope>NUCLEOTIDE SEQUENCE [LARGE SCALE GENOMIC DNA]</scope>
    <source>
        <strain evidence="1 2">cv. SW786</strain>
    </source>
</reference>
<sequence>MGFKDLVRFNEAMLAKQIWRLQTEDSLLYKVFNTKYFPSGLVFEARSSTGSFAWQSLLKVRHVIEKGMMWRVGDGSQIRVFHDKWIPGCFPTGAVSHIPGFEDDSTVSSPIN</sequence>
<accession>A0A7N2LM66</accession>